<name>A0AC61NKS2_9BACT</name>
<proteinExistence type="predicted"/>
<accession>A0AC61NKS2</accession>
<dbReference type="EMBL" id="CP081303">
    <property type="protein sequence ID" value="QZE15375.1"/>
    <property type="molecule type" value="Genomic_DNA"/>
</dbReference>
<protein>
    <submittedName>
        <fullName evidence="1">Uncharacterized protein</fullName>
    </submittedName>
</protein>
<keyword evidence="2" id="KW-1185">Reference proteome</keyword>
<evidence type="ECO:0000313" key="1">
    <source>
        <dbReference type="EMBL" id="QZE15375.1"/>
    </source>
</evidence>
<evidence type="ECO:0000313" key="2">
    <source>
        <dbReference type="Proteomes" id="UP000826212"/>
    </source>
</evidence>
<gene>
    <name evidence="1" type="ORF">K4L44_05950</name>
</gene>
<reference evidence="1" key="1">
    <citation type="submission" date="2021-08" db="EMBL/GenBank/DDBJ databases">
        <title>Novel anaerobic bacterium isolated from sea squirt in East Sea, Republic of Korea.</title>
        <authorList>
            <person name="Nguyen T.H."/>
            <person name="Li Z."/>
            <person name="Lee Y.-J."/>
            <person name="Ko J."/>
            <person name="Kim S.-G."/>
        </authorList>
    </citation>
    <scope>NUCLEOTIDE SEQUENCE</scope>
    <source>
        <strain evidence="1">KCTC 25031</strain>
    </source>
</reference>
<organism evidence="1 2">
    <name type="scientific">Halosquirtibacter laminarini</name>
    <dbReference type="NCBI Taxonomy" id="3374600"/>
    <lineage>
        <taxon>Bacteria</taxon>
        <taxon>Pseudomonadati</taxon>
        <taxon>Bacteroidota</taxon>
        <taxon>Bacteroidia</taxon>
        <taxon>Marinilabiliales</taxon>
        <taxon>Prolixibacteraceae</taxon>
        <taxon>Halosquirtibacter</taxon>
    </lineage>
</organism>
<dbReference type="Proteomes" id="UP000826212">
    <property type="component" value="Chromosome"/>
</dbReference>
<sequence>MKSQLVRIKSNLRRGDYSEIAEMANVSLSTVQRTFCTSNRFVSFCNDKVLEAALVVAQRNILRRARAKRMLNSLPSEV</sequence>